<name>A0A8X6YN58_9ARAC</name>
<dbReference type="EMBL" id="BMAV01020856">
    <property type="protein sequence ID" value="GFY74634.1"/>
    <property type="molecule type" value="Genomic_DNA"/>
</dbReference>
<dbReference type="PANTHER" id="PTHR47326:SF1">
    <property type="entry name" value="HTH PSQ-TYPE DOMAIN-CONTAINING PROTEIN"/>
    <property type="match status" value="1"/>
</dbReference>
<gene>
    <name evidence="1" type="primary">X975_11439</name>
    <name evidence="1" type="ORF">TNIN_10381</name>
</gene>
<organism evidence="1 2">
    <name type="scientific">Trichonephila inaurata madagascariensis</name>
    <dbReference type="NCBI Taxonomy" id="2747483"/>
    <lineage>
        <taxon>Eukaryota</taxon>
        <taxon>Metazoa</taxon>
        <taxon>Ecdysozoa</taxon>
        <taxon>Arthropoda</taxon>
        <taxon>Chelicerata</taxon>
        <taxon>Arachnida</taxon>
        <taxon>Araneae</taxon>
        <taxon>Araneomorphae</taxon>
        <taxon>Entelegynae</taxon>
        <taxon>Araneoidea</taxon>
        <taxon>Nephilidae</taxon>
        <taxon>Trichonephila</taxon>
        <taxon>Trichonephila inaurata</taxon>
    </lineage>
</organism>
<reference evidence="1" key="1">
    <citation type="submission" date="2020-08" db="EMBL/GenBank/DDBJ databases">
        <title>Multicomponent nature underlies the extraordinary mechanical properties of spider dragline silk.</title>
        <authorList>
            <person name="Kono N."/>
            <person name="Nakamura H."/>
            <person name="Mori M."/>
            <person name="Yoshida Y."/>
            <person name="Ohtoshi R."/>
            <person name="Malay A.D."/>
            <person name="Moran D.A.P."/>
            <person name="Tomita M."/>
            <person name="Numata K."/>
            <person name="Arakawa K."/>
        </authorList>
    </citation>
    <scope>NUCLEOTIDE SEQUENCE</scope>
</reference>
<dbReference type="Gene3D" id="3.30.420.10">
    <property type="entry name" value="Ribonuclease H-like superfamily/Ribonuclease H"/>
    <property type="match status" value="1"/>
</dbReference>
<dbReference type="AlphaFoldDB" id="A0A8X6YN58"/>
<evidence type="ECO:0000313" key="2">
    <source>
        <dbReference type="Proteomes" id="UP000886998"/>
    </source>
</evidence>
<accession>A0A8X6YN58</accession>
<keyword evidence="2" id="KW-1185">Reference proteome</keyword>
<dbReference type="InterPro" id="IPR036397">
    <property type="entry name" value="RNaseH_sf"/>
</dbReference>
<dbReference type="GO" id="GO:0003676">
    <property type="term" value="F:nucleic acid binding"/>
    <property type="evidence" value="ECO:0007669"/>
    <property type="project" value="InterPro"/>
</dbReference>
<comment type="caution">
    <text evidence="1">The sequence shown here is derived from an EMBL/GenBank/DDBJ whole genome shotgun (WGS) entry which is preliminary data.</text>
</comment>
<dbReference type="PANTHER" id="PTHR47326">
    <property type="entry name" value="TRANSPOSABLE ELEMENT TC3 TRANSPOSASE-LIKE PROTEIN"/>
    <property type="match status" value="1"/>
</dbReference>
<protein>
    <submittedName>
        <fullName evidence="1">DUF4817 domain-containing protein</fullName>
    </submittedName>
</protein>
<proteinExistence type="predicted"/>
<dbReference type="Proteomes" id="UP000886998">
    <property type="component" value="Unassembled WGS sequence"/>
</dbReference>
<dbReference type="OrthoDB" id="6494175at2759"/>
<sequence>METLASESAAGISSIREPGRHLSLPPFSIRNILHGVLNQYPYKLQSCHELYRLIPKRVKHLRGESSPKLKKDSFWFLNILRIDEAHFSLHDPHTTHNCRIWTTSNPRVYTEKPLHATKVTVWCGFTGSFSMGPLFFETQCLVNGWKTVSVNAERYLTYLR</sequence>
<evidence type="ECO:0000313" key="1">
    <source>
        <dbReference type="EMBL" id="GFY74634.1"/>
    </source>
</evidence>